<evidence type="ECO:0000256" key="1">
    <source>
        <dbReference type="SAM" id="MobiDB-lite"/>
    </source>
</evidence>
<dbReference type="Proteomes" id="UP001286456">
    <property type="component" value="Unassembled WGS sequence"/>
</dbReference>
<dbReference type="AlphaFoldDB" id="A0AAE0MKW9"/>
<dbReference type="Gene3D" id="1.20.58.1070">
    <property type="match status" value="1"/>
</dbReference>
<reference evidence="2" key="2">
    <citation type="submission" date="2023-06" db="EMBL/GenBank/DDBJ databases">
        <authorList>
            <consortium name="Lawrence Berkeley National Laboratory"/>
            <person name="Haridas S."/>
            <person name="Hensen N."/>
            <person name="Bonometti L."/>
            <person name="Westerberg I."/>
            <person name="Brannstrom I.O."/>
            <person name="Guillou S."/>
            <person name="Cros-Aarteil S."/>
            <person name="Calhoun S."/>
            <person name="Kuo A."/>
            <person name="Mondo S."/>
            <person name="Pangilinan J."/>
            <person name="Riley R."/>
            <person name="Labutti K."/>
            <person name="Andreopoulos B."/>
            <person name="Lipzen A."/>
            <person name="Chen C."/>
            <person name="Yanf M."/>
            <person name="Daum C."/>
            <person name="Ng V."/>
            <person name="Clum A."/>
            <person name="Steindorff A."/>
            <person name="Ohm R."/>
            <person name="Martin F."/>
            <person name="Silar P."/>
            <person name="Natvig D."/>
            <person name="Lalanne C."/>
            <person name="Gautier V."/>
            <person name="Ament-Velasquez S.L."/>
            <person name="Kruys A."/>
            <person name="Hutchinson M.I."/>
            <person name="Powell A.J."/>
            <person name="Barry K."/>
            <person name="Miller A.N."/>
            <person name="Grigoriev I.V."/>
            <person name="Debuchy R."/>
            <person name="Gladieux P."/>
            <person name="Thoren M.H."/>
            <person name="Johannesson H."/>
        </authorList>
    </citation>
    <scope>NUCLEOTIDE SEQUENCE</scope>
    <source>
        <strain evidence="2">SMH4131-1</strain>
    </source>
</reference>
<feature type="region of interest" description="Disordered" evidence="1">
    <location>
        <begin position="131"/>
        <end position="151"/>
    </location>
</feature>
<proteinExistence type="predicted"/>
<gene>
    <name evidence="2" type="ORF">B0T19DRAFT_406423</name>
</gene>
<name>A0AAE0MKW9_9PEZI</name>
<feature type="compositionally biased region" description="Acidic residues" evidence="1">
    <location>
        <begin position="140"/>
        <end position="150"/>
    </location>
</feature>
<accession>A0AAE0MKW9</accession>
<sequence>MASKRDHDALSYSDTEEPFVEAPTNKRRREQQPSSKPKSKQSEAKTDATYGQRVVFPGLDDPSAAHSSDDDLEYEDEGDAFAYLRSVRQEASVIPHIIVAPKAGPRLPAPVDRTLYDNGVGDTRGYYRDGAYTAAPDVDSSSEEEGEYDGDDIRDRVSANKALRDAYYASLVSQFTAIRTVLQQTPPAHLVGLLPKENGVEVGSFGPKSWTFRVWSNRIRYTDPLPVQIAAMDRHAPLKLLRVILGGKFIRRGYELRERTSRWIWALLAKLPDSGEMDYTDVGWVRELGKRAVLMMMSMAHVEALQGEVEEDLEGIDPDAAAADDDDDWAFDAEVAELEVLGMDEAGVEDLSADNDLAQPSDVPLAADEPVAPNVAAGPGADEQNDDDDLEMDMDIDEGEVSDEPTSPKDIEADIAAAKARLLARIENSTSSSSSPAAAQEEDDEQQQQQQASDSLKEKALAADDEDGEREAASSDETRREVNTRATLNMILTVAGEFYGQRDLLEFRDPFPSL</sequence>
<feature type="compositionally biased region" description="Low complexity" evidence="1">
    <location>
        <begin position="370"/>
        <end position="382"/>
    </location>
</feature>
<dbReference type="Pfam" id="PF04938">
    <property type="entry name" value="SIP1"/>
    <property type="match status" value="1"/>
</dbReference>
<feature type="region of interest" description="Disordered" evidence="1">
    <location>
        <begin position="426"/>
        <end position="487"/>
    </location>
</feature>
<feature type="region of interest" description="Disordered" evidence="1">
    <location>
        <begin position="354"/>
        <end position="391"/>
    </location>
</feature>
<protein>
    <submittedName>
        <fullName evidence="2">Uncharacterized protein</fullName>
    </submittedName>
</protein>
<feature type="region of interest" description="Disordered" evidence="1">
    <location>
        <begin position="1"/>
        <end position="73"/>
    </location>
</feature>
<comment type="caution">
    <text evidence="2">The sequence shown here is derived from an EMBL/GenBank/DDBJ whole genome shotgun (WGS) entry which is preliminary data.</text>
</comment>
<reference evidence="2" key="1">
    <citation type="journal article" date="2023" name="Mol. Phylogenet. Evol.">
        <title>Genome-scale phylogeny and comparative genomics of the fungal order Sordariales.</title>
        <authorList>
            <person name="Hensen N."/>
            <person name="Bonometti L."/>
            <person name="Westerberg I."/>
            <person name="Brannstrom I.O."/>
            <person name="Guillou S."/>
            <person name="Cros-Aarteil S."/>
            <person name="Calhoun S."/>
            <person name="Haridas S."/>
            <person name="Kuo A."/>
            <person name="Mondo S."/>
            <person name="Pangilinan J."/>
            <person name="Riley R."/>
            <person name="LaButti K."/>
            <person name="Andreopoulos B."/>
            <person name="Lipzen A."/>
            <person name="Chen C."/>
            <person name="Yan M."/>
            <person name="Daum C."/>
            <person name="Ng V."/>
            <person name="Clum A."/>
            <person name="Steindorff A."/>
            <person name="Ohm R.A."/>
            <person name="Martin F."/>
            <person name="Silar P."/>
            <person name="Natvig D.O."/>
            <person name="Lalanne C."/>
            <person name="Gautier V."/>
            <person name="Ament-Velasquez S.L."/>
            <person name="Kruys A."/>
            <person name="Hutchinson M.I."/>
            <person name="Powell A.J."/>
            <person name="Barry K."/>
            <person name="Miller A.N."/>
            <person name="Grigoriev I.V."/>
            <person name="Debuchy R."/>
            <person name="Gladieux P."/>
            <person name="Hiltunen Thoren M."/>
            <person name="Johannesson H."/>
        </authorList>
    </citation>
    <scope>NUCLEOTIDE SEQUENCE</scope>
    <source>
        <strain evidence="2">SMH4131-1</strain>
    </source>
</reference>
<feature type="compositionally biased region" description="Basic and acidic residues" evidence="1">
    <location>
        <begin position="470"/>
        <end position="483"/>
    </location>
</feature>
<dbReference type="InterPro" id="IPR035426">
    <property type="entry name" value="Gemin2/Brr1"/>
</dbReference>
<feature type="compositionally biased region" description="Low complexity" evidence="1">
    <location>
        <begin position="426"/>
        <end position="439"/>
    </location>
</feature>
<dbReference type="GO" id="GO:0000387">
    <property type="term" value="P:spliceosomal snRNP assembly"/>
    <property type="evidence" value="ECO:0007669"/>
    <property type="project" value="InterPro"/>
</dbReference>
<evidence type="ECO:0000313" key="2">
    <source>
        <dbReference type="EMBL" id="KAK3335433.1"/>
    </source>
</evidence>
<dbReference type="EMBL" id="JAUEPO010000001">
    <property type="protein sequence ID" value="KAK3335433.1"/>
    <property type="molecule type" value="Genomic_DNA"/>
</dbReference>
<organism evidence="2 3">
    <name type="scientific">Cercophora scortea</name>
    <dbReference type="NCBI Taxonomy" id="314031"/>
    <lineage>
        <taxon>Eukaryota</taxon>
        <taxon>Fungi</taxon>
        <taxon>Dikarya</taxon>
        <taxon>Ascomycota</taxon>
        <taxon>Pezizomycotina</taxon>
        <taxon>Sordariomycetes</taxon>
        <taxon>Sordariomycetidae</taxon>
        <taxon>Sordariales</taxon>
        <taxon>Lasiosphaeriaceae</taxon>
        <taxon>Cercophora</taxon>
    </lineage>
</organism>
<evidence type="ECO:0000313" key="3">
    <source>
        <dbReference type="Proteomes" id="UP001286456"/>
    </source>
</evidence>
<keyword evidence="3" id="KW-1185">Reference proteome</keyword>